<dbReference type="OrthoDB" id="3508621at2759"/>
<name>V5FEQ6_BYSSN</name>
<dbReference type="AlphaFoldDB" id="V5FEQ6"/>
<proteinExistence type="predicted"/>
<dbReference type="Proteomes" id="UP000018001">
    <property type="component" value="Unassembled WGS sequence"/>
</dbReference>
<accession>V5FEQ6</accession>
<evidence type="ECO:0000313" key="1">
    <source>
        <dbReference type="EMBL" id="GAD95904.1"/>
    </source>
</evidence>
<sequence length="220" mass="25095">MLVEEDLRFYVRPGQILGNAELILNSFNDFGKLIDLVATNLPIKSPGITPFPCPPSERGHGELSTQFVFDRLVEKASFSNGTSFTAITDGVLQRIDTKEILEVKKRKRVTAVVMQESAEFVTWAKNSRRKTSFLNDHPPIISQDGDEIFVSFVFYSDLYIDYLRLASVENPATKYAAFQTYSPFKLNDKKHMMWFATFVVAVTLAARKRRPINELSLETW</sequence>
<evidence type="ECO:0000313" key="2">
    <source>
        <dbReference type="Proteomes" id="UP000018001"/>
    </source>
</evidence>
<dbReference type="InParanoid" id="V5FEQ6"/>
<protein>
    <submittedName>
        <fullName evidence="1">Uncharacterized protein</fullName>
    </submittedName>
</protein>
<organism evidence="1 2">
    <name type="scientific">Byssochlamys spectabilis (strain No. 5 / NBRC 109023)</name>
    <name type="common">Paecilomyces variotii</name>
    <dbReference type="NCBI Taxonomy" id="1356009"/>
    <lineage>
        <taxon>Eukaryota</taxon>
        <taxon>Fungi</taxon>
        <taxon>Dikarya</taxon>
        <taxon>Ascomycota</taxon>
        <taxon>Pezizomycotina</taxon>
        <taxon>Eurotiomycetes</taxon>
        <taxon>Eurotiomycetidae</taxon>
        <taxon>Eurotiales</taxon>
        <taxon>Thermoascaceae</taxon>
        <taxon>Paecilomyces</taxon>
    </lineage>
</organism>
<dbReference type="HOGENOM" id="CLU_1255813_0_0_1"/>
<dbReference type="EMBL" id="BAUL01000142">
    <property type="protein sequence ID" value="GAD95904.1"/>
    <property type="molecule type" value="Genomic_DNA"/>
</dbReference>
<reference evidence="2" key="1">
    <citation type="journal article" date="2014" name="Genome Announc.">
        <title>Draft genome sequence of the formaldehyde-resistant fungus Byssochlamys spectabilis No. 5 (anamorph Paecilomyces variotii No. 5) (NBRC109023).</title>
        <authorList>
            <person name="Oka T."/>
            <person name="Ekino K."/>
            <person name="Fukuda K."/>
            <person name="Nomura Y."/>
        </authorList>
    </citation>
    <scope>NUCLEOTIDE SEQUENCE [LARGE SCALE GENOMIC DNA]</scope>
    <source>
        <strain evidence="2">No. 5 / NBRC 109023</strain>
    </source>
</reference>
<gene>
    <name evidence="1" type="ORF">PVAR5_4552</name>
</gene>
<comment type="caution">
    <text evidence="1">The sequence shown here is derived from an EMBL/GenBank/DDBJ whole genome shotgun (WGS) entry which is preliminary data.</text>
</comment>
<keyword evidence="2" id="KW-1185">Reference proteome</keyword>